<evidence type="ECO:0000313" key="2">
    <source>
        <dbReference type="Proteomes" id="UP000638014"/>
    </source>
</evidence>
<keyword evidence="2" id="KW-1185">Reference proteome</keyword>
<evidence type="ECO:0000313" key="1">
    <source>
        <dbReference type="EMBL" id="MBD1389797.1"/>
    </source>
</evidence>
<gene>
    <name evidence="1" type="ORF">IC617_10195</name>
</gene>
<dbReference type="RefSeq" id="WP_191144896.1">
    <property type="nucleotide sequence ID" value="NZ_JACXAF010000012.1"/>
</dbReference>
<dbReference type="EMBL" id="JACXAF010000012">
    <property type="protein sequence ID" value="MBD1389797.1"/>
    <property type="molecule type" value="Genomic_DNA"/>
</dbReference>
<sequence length="287" mass="31720">MTALYWGSKVNLEPFSFLNSHSHKYAIQRLVLLVRSQQAIDIASASDTLNIKAGFTISNNTQYARVDFDNAILNNSLAATGFTTTPPVVSTLMTGWAVGDSYAVIEERASTIQPKTSEFVLPVTSLRWLDVNHPILLQHRLFSAVSDAIIEDELPSVVQEVIFAEKLDPLRESFARYFTHQAAFSNKFKSFKPTIRAPQSFELGDATELLASLGKFSPEQLLAPDVREPTTSEVITDFRDIFPSANFTTKTAVIAGDFSAQATVLNEGEDCLGGNLHWVVLKAMRLM</sequence>
<proteinExistence type="predicted"/>
<name>A0A8J6QUG4_9GAMM</name>
<protein>
    <submittedName>
        <fullName evidence="1">Uncharacterized protein</fullName>
    </submittedName>
</protein>
<reference evidence="1" key="1">
    <citation type="submission" date="2020-09" db="EMBL/GenBank/DDBJ databases">
        <title>A novel bacterium of genus Neiella, isolated from South China Sea.</title>
        <authorList>
            <person name="Huang H."/>
            <person name="Mo K."/>
            <person name="Hu Y."/>
        </authorList>
    </citation>
    <scope>NUCLEOTIDE SEQUENCE</scope>
    <source>
        <strain evidence="1">HB171785</strain>
    </source>
</reference>
<organism evidence="1 2">
    <name type="scientific">Neiella litorisoli</name>
    <dbReference type="NCBI Taxonomy" id="2771431"/>
    <lineage>
        <taxon>Bacteria</taxon>
        <taxon>Pseudomonadati</taxon>
        <taxon>Pseudomonadota</taxon>
        <taxon>Gammaproteobacteria</taxon>
        <taxon>Alteromonadales</taxon>
        <taxon>Echinimonadaceae</taxon>
        <taxon>Neiella</taxon>
    </lineage>
</organism>
<dbReference type="AlphaFoldDB" id="A0A8J6QUG4"/>
<accession>A0A8J6QUG4</accession>
<dbReference type="Proteomes" id="UP000638014">
    <property type="component" value="Unassembled WGS sequence"/>
</dbReference>
<comment type="caution">
    <text evidence="1">The sequence shown here is derived from an EMBL/GenBank/DDBJ whole genome shotgun (WGS) entry which is preliminary data.</text>
</comment>